<proteinExistence type="predicted"/>
<dbReference type="Proteomes" id="UP001436870">
    <property type="component" value="Segment"/>
</dbReference>
<name>A0AAX4M2Y3_9VIRU</name>
<accession>A0AAX4M2Y3</accession>
<reference evidence="1" key="1">
    <citation type="submission" date="2024-03" db="EMBL/GenBank/DDBJ databases">
        <title>Characterization and abundance of plasmid-dependent Alphatectivirus phages.</title>
        <authorList>
            <person name="Parra B."/>
            <person name="Lutz V.T."/>
            <person name="Brondsted L."/>
            <person name="Carmona J.L."/>
            <person name="Palomo A."/>
            <person name="Nesme J."/>
            <person name="Le V.V.H."/>
            <person name="Smets B.F."/>
            <person name="Dechesne A."/>
        </authorList>
    </citation>
    <scope>NUCLEOTIDE SEQUENCE</scope>
</reference>
<sequence>MEKQTENTRPECPKAFYFVSIPGDFGQTPFASSLMYGSTALAAVYQVKGAIRVVSEHFDLRFADNGFTPAGVTQAEWLGKLITETFGFRLELFL</sequence>
<evidence type="ECO:0000313" key="2">
    <source>
        <dbReference type="Proteomes" id="UP001436870"/>
    </source>
</evidence>
<dbReference type="EMBL" id="PP495483">
    <property type="protein sequence ID" value="WYA79340.1"/>
    <property type="molecule type" value="Genomic_DNA"/>
</dbReference>
<protein>
    <submittedName>
        <fullName evidence="1">SsDNA binding protein</fullName>
    </submittedName>
</protein>
<organism evidence="1 2">
    <name type="scientific">Salmonella phage PKJ.Vi.20.4</name>
    <dbReference type="NCBI Taxonomy" id="3135608"/>
    <lineage>
        <taxon>Viruses</taxon>
        <taxon>Varidnaviria</taxon>
        <taxon>Bamfordvirae</taxon>
        <taxon>Preplasmiviricota</taxon>
        <taxon>Prepoliviricotina</taxon>
        <taxon>Tectiliviricetes</taxon>
        <taxon>Kalamavirales</taxon>
        <taxon>Tectiviridae</taxon>
        <taxon>Alphatectivirus</taxon>
    </lineage>
</organism>
<evidence type="ECO:0000313" key="1">
    <source>
        <dbReference type="EMBL" id="WYA79340.1"/>
    </source>
</evidence>